<feature type="transmembrane region" description="Helical" evidence="5">
    <location>
        <begin position="32"/>
        <end position="54"/>
    </location>
</feature>
<dbReference type="Proteomes" id="UP000019753">
    <property type="component" value="Unassembled WGS sequence"/>
</dbReference>
<dbReference type="Pfam" id="PF12698">
    <property type="entry name" value="ABC2_membrane_3"/>
    <property type="match status" value="1"/>
</dbReference>
<dbReference type="EMBL" id="AXCW01000316">
    <property type="protein sequence ID" value="EYR62152.1"/>
    <property type="molecule type" value="Genomic_DNA"/>
</dbReference>
<dbReference type="PANTHER" id="PTHR43471:SF3">
    <property type="entry name" value="ABC TRANSPORTER PERMEASE PROTEIN NATB"/>
    <property type="match status" value="1"/>
</dbReference>
<dbReference type="OrthoDB" id="3268959at2"/>
<feature type="transmembrane region" description="Helical" evidence="5">
    <location>
        <begin position="326"/>
        <end position="347"/>
    </location>
</feature>
<evidence type="ECO:0000256" key="4">
    <source>
        <dbReference type="ARBA" id="ARBA00023136"/>
    </source>
</evidence>
<keyword evidence="3 5" id="KW-1133">Transmembrane helix</keyword>
<organism evidence="7 8">
    <name type="scientific">Actinotalea ferrariae CF5-4</name>
    <dbReference type="NCBI Taxonomy" id="948458"/>
    <lineage>
        <taxon>Bacteria</taxon>
        <taxon>Bacillati</taxon>
        <taxon>Actinomycetota</taxon>
        <taxon>Actinomycetes</taxon>
        <taxon>Micrococcales</taxon>
        <taxon>Cellulomonadaceae</taxon>
        <taxon>Actinotalea</taxon>
    </lineage>
</organism>
<accession>A0A021VSV5</accession>
<evidence type="ECO:0000256" key="1">
    <source>
        <dbReference type="ARBA" id="ARBA00004141"/>
    </source>
</evidence>
<keyword evidence="2 5" id="KW-0812">Transmembrane</keyword>
<evidence type="ECO:0000313" key="8">
    <source>
        <dbReference type="Proteomes" id="UP000019753"/>
    </source>
</evidence>
<dbReference type="AlphaFoldDB" id="A0A021VSV5"/>
<evidence type="ECO:0000259" key="6">
    <source>
        <dbReference type="Pfam" id="PF12698"/>
    </source>
</evidence>
<keyword evidence="8" id="KW-1185">Reference proteome</keyword>
<evidence type="ECO:0000256" key="3">
    <source>
        <dbReference type="ARBA" id="ARBA00022989"/>
    </source>
</evidence>
<gene>
    <name evidence="7" type="ORF">N866_11225</name>
</gene>
<comment type="subcellular location">
    <subcellularLocation>
        <location evidence="1">Membrane</location>
        <topology evidence="1">Multi-pass membrane protein</topology>
    </subcellularLocation>
</comment>
<name>A0A021VSV5_9CELL</name>
<proteinExistence type="predicted"/>
<evidence type="ECO:0000313" key="7">
    <source>
        <dbReference type="EMBL" id="EYR62152.1"/>
    </source>
</evidence>
<dbReference type="RefSeq" id="WP_052023199.1">
    <property type="nucleotide sequence ID" value="NZ_AXCW01000316.1"/>
</dbReference>
<feature type="transmembrane region" description="Helical" evidence="5">
    <location>
        <begin position="292"/>
        <end position="314"/>
    </location>
</feature>
<comment type="caution">
    <text evidence="7">The sequence shown here is derived from an EMBL/GenBank/DDBJ whole genome shotgun (WGS) entry which is preliminary data.</text>
</comment>
<feature type="transmembrane region" description="Helical" evidence="5">
    <location>
        <begin position="262"/>
        <end position="280"/>
    </location>
</feature>
<feature type="transmembrane region" description="Helical" evidence="5">
    <location>
        <begin position="205"/>
        <end position="225"/>
    </location>
</feature>
<evidence type="ECO:0000256" key="2">
    <source>
        <dbReference type="ARBA" id="ARBA00022692"/>
    </source>
</evidence>
<dbReference type="InterPro" id="IPR013525">
    <property type="entry name" value="ABC2_TM"/>
</dbReference>
<keyword evidence="4 5" id="KW-0472">Membrane</keyword>
<feature type="transmembrane region" description="Helical" evidence="5">
    <location>
        <begin position="381"/>
        <end position="402"/>
    </location>
</feature>
<evidence type="ECO:0000256" key="5">
    <source>
        <dbReference type="SAM" id="Phobius"/>
    </source>
</evidence>
<dbReference type="GO" id="GO:0016020">
    <property type="term" value="C:membrane"/>
    <property type="evidence" value="ECO:0007669"/>
    <property type="project" value="UniProtKB-SubCell"/>
</dbReference>
<reference evidence="7 8" key="1">
    <citation type="submission" date="2014-01" db="EMBL/GenBank/DDBJ databases">
        <title>Actinotalea ferrariae CF5-4.</title>
        <authorList>
            <person name="Chen F."/>
            <person name="Li Y."/>
            <person name="Wang G."/>
        </authorList>
    </citation>
    <scope>NUCLEOTIDE SEQUENCE [LARGE SCALE GENOMIC DNA]</scope>
    <source>
        <strain evidence="7 8">CF5-4</strain>
    </source>
</reference>
<protein>
    <submittedName>
        <fullName evidence="7">Sodium ABC transporter permease</fullName>
    </submittedName>
</protein>
<feature type="domain" description="ABC-2 type transporter transmembrane" evidence="6">
    <location>
        <begin position="31"/>
        <end position="399"/>
    </location>
</feature>
<dbReference type="GO" id="GO:0140359">
    <property type="term" value="F:ABC-type transporter activity"/>
    <property type="evidence" value="ECO:0007669"/>
    <property type="project" value="InterPro"/>
</dbReference>
<dbReference type="PANTHER" id="PTHR43471">
    <property type="entry name" value="ABC TRANSPORTER PERMEASE"/>
    <property type="match status" value="1"/>
</dbReference>
<sequence length="424" mass="44546">MTGTERDDGLTALSAVRVVAGREIRVKLRDKAFLATTAFLLLLVAVATVVPVLLSQQVPALRVAVQGTAAEQAVELAAGLGRQAQEEDEEVPPVTALLEPAGLPAADIEMVVLEPEADPERLVLDEDVAAAVVGDDLDALRVLGREGVPPEVDVLVAAASAQLQVAEAAQEAGLSREDVVALIDPTPPEVTVLDARPTGAVPPELLVLVFAFLFYVSVLTFGMSIAQSVVEEKQSRVVELLVAALPVRWLLAGKVVGNTVMAVGQIVVIVAAGLVGAMLMGRGQLVGQVLAASGWFVVFFLLGFVMLACLWAAAGALASRVEDLNATTVVMQVLVVVPFFTAIFAIDPGPVQRILSYVPFTAPLLMPARIVLGNADPWEPFVAALVVLATGVAFVALGVRLYRNAVLHTASRLHARQAWRGVGR</sequence>